<name>W0VCD6_9BURK</name>
<keyword evidence="3" id="KW-0238">DNA-binding</keyword>
<gene>
    <name evidence="6" type="ORF">GJA_4726</name>
</gene>
<dbReference type="eggNOG" id="COG0583">
    <property type="taxonomic scope" value="Bacteria"/>
</dbReference>
<dbReference type="PANTHER" id="PTHR30537:SF5">
    <property type="entry name" value="HTH-TYPE TRANSCRIPTIONAL ACTIVATOR TTDR-RELATED"/>
    <property type="match status" value="1"/>
</dbReference>
<dbReference type="SUPFAM" id="SSF46785">
    <property type="entry name" value="Winged helix' DNA-binding domain"/>
    <property type="match status" value="1"/>
</dbReference>
<dbReference type="Proteomes" id="UP000027604">
    <property type="component" value="Chromosome I"/>
</dbReference>
<feature type="domain" description="HTH lysR-type" evidence="5">
    <location>
        <begin position="8"/>
        <end position="65"/>
    </location>
</feature>
<dbReference type="RefSeq" id="WP_038496588.1">
    <property type="nucleotide sequence ID" value="NZ_BCTH01000064.1"/>
</dbReference>
<evidence type="ECO:0000256" key="1">
    <source>
        <dbReference type="ARBA" id="ARBA00009437"/>
    </source>
</evidence>
<dbReference type="SUPFAM" id="SSF53850">
    <property type="entry name" value="Periplasmic binding protein-like II"/>
    <property type="match status" value="1"/>
</dbReference>
<evidence type="ECO:0000313" key="7">
    <source>
        <dbReference type="Proteomes" id="UP000027604"/>
    </source>
</evidence>
<evidence type="ECO:0000259" key="5">
    <source>
        <dbReference type="PROSITE" id="PS50931"/>
    </source>
</evidence>
<dbReference type="AlphaFoldDB" id="W0VCD6"/>
<dbReference type="Pfam" id="PF03466">
    <property type="entry name" value="LysR_substrate"/>
    <property type="match status" value="1"/>
</dbReference>
<dbReference type="STRING" id="1349767.GJA_4726"/>
<dbReference type="InterPro" id="IPR058163">
    <property type="entry name" value="LysR-type_TF_proteobact-type"/>
</dbReference>
<sequence length="311" mass="34469">MNLPINKTYLDGLVTFTTVAEQRSFRAAAKILGVTPSAISQAIRALELRVGAPLFFRTTRNVNLSEAGEHLLAHMRPAMELLTAGLNAATGLGSKASGRLRINVPRSALPLLSNRLLPDFFLLYPEVELELIADDDLVNIVEHGFDAGIRLGELVQQDMVAVRLTPPLRFVVVGTPTLFAQHGRPVEPQDLLRYPCIRLRQTAHRTRPWEFVVQGQRMEVDVNGPLIVNDVGMCVSAALRGTGLFQMPLPQAMRHVESGELVTVLDNFGMETAGLSLYYPGHSQCLPKLRAFVDFARDRMRRAFEAADYFP</sequence>
<dbReference type="InterPro" id="IPR000847">
    <property type="entry name" value="LysR_HTH_N"/>
</dbReference>
<accession>W0VCD6</accession>
<comment type="similarity">
    <text evidence="1">Belongs to the LysR transcriptional regulatory family.</text>
</comment>
<dbReference type="Gene3D" id="3.40.190.290">
    <property type="match status" value="1"/>
</dbReference>
<proteinExistence type="inferred from homology"/>
<reference evidence="6 7" key="1">
    <citation type="journal article" date="2015" name="Genome Announc.">
        <title>Genome Sequence of Mushroom Soft-Rot Pathogen Janthinobacterium agaricidamnosum.</title>
        <authorList>
            <person name="Graupner K."/>
            <person name="Lackner G."/>
            <person name="Hertweck C."/>
        </authorList>
    </citation>
    <scope>NUCLEOTIDE SEQUENCE [LARGE SCALE GENOMIC DNA]</scope>
    <source>
        <strain evidence="7">NBRC 102515 / DSM 9628</strain>
    </source>
</reference>
<dbReference type="KEGG" id="jag:GJA_4726"/>
<dbReference type="Gene3D" id="1.10.10.10">
    <property type="entry name" value="Winged helix-like DNA-binding domain superfamily/Winged helix DNA-binding domain"/>
    <property type="match status" value="1"/>
</dbReference>
<dbReference type="GO" id="GO:0003700">
    <property type="term" value="F:DNA-binding transcription factor activity"/>
    <property type="evidence" value="ECO:0007669"/>
    <property type="project" value="InterPro"/>
</dbReference>
<keyword evidence="7" id="KW-1185">Reference proteome</keyword>
<dbReference type="PATRIC" id="fig|1349767.4.peg.1353"/>
<keyword evidence="4" id="KW-0804">Transcription</keyword>
<evidence type="ECO:0000256" key="4">
    <source>
        <dbReference type="ARBA" id="ARBA00023163"/>
    </source>
</evidence>
<dbReference type="InterPro" id="IPR036390">
    <property type="entry name" value="WH_DNA-bd_sf"/>
</dbReference>
<keyword evidence="2" id="KW-0805">Transcription regulation</keyword>
<dbReference type="PANTHER" id="PTHR30537">
    <property type="entry name" value="HTH-TYPE TRANSCRIPTIONAL REGULATOR"/>
    <property type="match status" value="1"/>
</dbReference>
<dbReference type="InterPro" id="IPR036388">
    <property type="entry name" value="WH-like_DNA-bd_sf"/>
</dbReference>
<dbReference type="GO" id="GO:0003677">
    <property type="term" value="F:DNA binding"/>
    <property type="evidence" value="ECO:0007669"/>
    <property type="project" value="UniProtKB-KW"/>
</dbReference>
<protein>
    <submittedName>
        <fullName evidence="6">Bacterial regulatory helix-turn-helix, lysR family protein</fullName>
    </submittedName>
</protein>
<dbReference type="Pfam" id="PF00126">
    <property type="entry name" value="HTH_1"/>
    <property type="match status" value="1"/>
</dbReference>
<dbReference type="HOGENOM" id="CLU_039613_16_1_4"/>
<dbReference type="EMBL" id="HG322949">
    <property type="protein sequence ID" value="CDG85330.1"/>
    <property type="molecule type" value="Genomic_DNA"/>
</dbReference>
<dbReference type="PROSITE" id="PS50931">
    <property type="entry name" value="HTH_LYSR"/>
    <property type="match status" value="1"/>
</dbReference>
<evidence type="ECO:0000256" key="2">
    <source>
        <dbReference type="ARBA" id="ARBA00023015"/>
    </source>
</evidence>
<dbReference type="FunFam" id="1.10.10.10:FF:000001">
    <property type="entry name" value="LysR family transcriptional regulator"/>
    <property type="match status" value="1"/>
</dbReference>
<evidence type="ECO:0000313" key="6">
    <source>
        <dbReference type="EMBL" id="CDG85330.1"/>
    </source>
</evidence>
<dbReference type="OrthoDB" id="9813056at2"/>
<dbReference type="InterPro" id="IPR005119">
    <property type="entry name" value="LysR_subst-bd"/>
</dbReference>
<evidence type="ECO:0000256" key="3">
    <source>
        <dbReference type="ARBA" id="ARBA00023125"/>
    </source>
</evidence>
<organism evidence="6 7">
    <name type="scientific">Janthinobacterium agaricidamnosum NBRC 102515 = DSM 9628</name>
    <dbReference type="NCBI Taxonomy" id="1349767"/>
    <lineage>
        <taxon>Bacteria</taxon>
        <taxon>Pseudomonadati</taxon>
        <taxon>Pseudomonadota</taxon>
        <taxon>Betaproteobacteria</taxon>
        <taxon>Burkholderiales</taxon>
        <taxon>Oxalobacteraceae</taxon>
        <taxon>Janthinobacterium</taxon>
    </lineage>
</organism>